<dbReference type="InterPro" id="IPR047187">
    <property type="entry name" value="SF1_C_Upf1"/>
</dbReference>
<dbReference type="RefSeq" id="WP_119631269.1">
    <property type="nucleotide sequence ID" value="NZ_AP017928.1"/>
</dbReference>
<gene>
    <name evidence="9" type="ORF">sS8_4093</name>
</gene>
<dbReference type="InterPro" id="IPR050534">
    <property type="entry name" value="Coronavir_polyprotein_1ab"/>
</dbReference>
<evidence type="ECO:0000259" key="8">
    <source>
        <dbReference type="Pfam" id="PF13087"/>
    </source>
</evidence>
<keyword evidence="10" id="KW-1185">Reference proteome</keyword>
<reference evidence="9 10" key="1">
    <citation type="submission" date="2016-12" db="EMBL/GenBank/DDBJ databases">
        <title>Genome sequencing of Methylocaldum marinum.</title>
        <authorList>
            <person name="Takeuchi M."/>
            <person name="Kamagata Y."/>
            <person name="Hiraoka S."/>
            <person name="Oshima K."/>
            <person name="Hattori M."/>
            <person name="Iwasaki W."/>
        </authorList>
    </citation>
    <scope>NUCLEOTIDE SEQUENCE [LARGE SCALE GENOMIC DNA]</scope>
    <source>
        <strain evidence="9 10">S8</strain>
    </source>
</reference>
<dbReference type="Proteomes" id="UP000266313">
    <property type="component" value="Chromosome"/>
</dbReference>
<dbReference type="PANTHER" id="PTHR43788:SF8">
    <property type="entry name" value="DNA-BINDING PROTEIN SMUBP-2"/>
    <property type="match status" value="1"/>
</dbReference>
<dbReference type="GO" id="GO:0005524">
    <property type="term" value="F:ATP binding"/>
    <property type="evidence" value="ECO:0007669"/>
    <property type="project" value="UniProtKB-KW"/>
</dbReference>
<protein>
    <submittedName>
        <fullName evidence="9">Putative DNA helicase-like protein</fullName>
    </submittedName>
</protein>
<accession>A0A250KWH9</accession>
<dbReference type="GO" id="GO:0016787">
    <property type="term" value="F:hydrolase activity"/>
    <property type="evidence" value="ECO:0007669"/>
    <property type="project" value="UniProtKB-KW"/>
</dbReference>
<evidence type="ECO:0000256" key="6">
    <source>
        <dbReference type="SAM" id="Coils"/>
    </source>
</evidence>
<dbReference type="SUPFAM" id="SSF52540">
    <property type="entry name" value="P-loop containing nucleoside triphosphate hydrolases"/>
    <property type="match status" value="1"/>
</dbReference>
<dbReference type="Gene3D" id="3.40.50.300">
    <property type="entry name" value="P-loop containing nucleotide triphosphate hydrolases"/>
    <property type="match status" value="2"/>
</dbReference>
<dbReference type="PANTHER" id="PTHR43788">
    <property type="entry name" value="DNA2/NAM7 HELICASE FAMILY MEMBER"/>
    <property type="match status" value="1"/>
</dbReference>
<sequence>MGYLQNLTRYFRQSLIDADRLCPEDKALLPVLGSDKQLNPHANYVALDRQVWLSGRIPPDRAETIWARYRGQGKKPPVEVESLMFPRVDLQRYRGGARDSRKRQVLLPLVVFVRLDRNGQLRPAGKAPWIPREWLSPNESAAELIADVATVDAFLTEHPFEGIASWSELVGYCTHMLCSVTGAEYIAPNDCQPGTSLFELAIHADYEQTEQSLLQVEALPIVGAKENLLKVLDALGEKDELPLLFRRYAGRNSPPLKLNQDLESDTGLARRHVGQMTGEFPLSSKQRNALHHFLSQEDGEILAVNGPPGTGKTTLLRSVVASLWTQAALDEKEPPLIVAASSNNQAVTNILESFAKVDEAGLDERLQGRWLPELDSYGLYCCAGNKANGENPYLYHGPRGEGCMRAWQTRDYFERARSRFLRCAEQWLAGSAAGPGEVRKALHQAMMNRRAEMVSGLALLEDYQAVEHDVMEICGDIDALDAGIETKREQLDGAKADYERLRSRLDELYDLWERRSFRVRLLSLVPGIGASLRREEYRKTARLLNRWNVTLNDHSDAAVEGWFREQIDHCREALGSLTQMLAKLKALAVRYRISREKLGDWVARHRPRTLKSKTLAGQINEINDRVLRFELFKLATHYWEARWLLELDDFLAGNDSDRKSPEKVKRKLRRFAKLTPCFVSTFFMTPSTFMAGQFRDEVWMDIPLFNEIDLLIVDEAGQALPEVSAASFSLAKRALVVGDTDQIEPVWSVPASVDRANLERYGLLEDERSYDDFWLASGLPASSGNLMRIAQRQCRYHQFPKLQRGLYLTEHRRCYDDIVGYCNALVYQGVLEPLRGDPEIEVPWGVLSMVPVEEPSRSYGGSRGNPGEAKRIAQWLSAERENILNYARRTDPRLADKSDDAVLKMSVGIVTPFSKQASLIRTELHRRDIYGLTVGTVHSLQGDERLLVLFSSVYGINDKGTGKFYDRGPNMLNVAVSRARDSFIVFGHPDVFGMENRGAPSGLLRQRLTLDEPRAEVA</sequence>
<feature type="domain" description="DNA2/NAM7 helicase-like C-terminal" evidence="8">
    <location>
        <begin position="807"/>
        <end position="989"/>
    </location>
</feature>
<dbReference type="InterPro" id="IPR041677">
    <property type="entry name" value="DNA2/NAM7_AAA_11"/>
</dbReference>
<dbReference type="AlphaFoldDB" id="A0A250KWH9"/>
<evidence type="ECO:0000259" key="7">
    <source>
        <dbReference type="Pfam" id="PF13086"/>
    </source>
</evidence>
<comment type="similarity">
    <text evidence="1">Belongs to the DNA2/NAM7 helicase family.</text>
</comment>
<evidence type="ECO:0000313" key="9">
    <source>
        <dbReference type="EMBL" id="BBA36023.1"/>
    </source>
</evidence>
<keyword evidence="5" id="KW-0067">ATP-binding</keyword>
<feature type="domain" description="DNA2/NAM7 helicase helicase" evidence="7">
    <location>
        <begin position="282"/>
        <end position="361"/>
    </location>
</feature>
<dbReference type="KEGG" id="mmai:sS8_4093"/>
<dbReference type="Pfam" id="PF13086">
    <property type="entry name" value="AAA_11"/>
    <property type="match status" value="1"/>
</dbReference>
<keyword evidence="3" id="KW-0378">Hydrolase</keyword>
<keyword evidence="6" id="KW-0175">Coiled coil</keyword>
<evidence type="ECO:0000256" key="4">
    <source>
        <dbReference type="ARBA" id="ARBA00022806"/>
    </source>
</evidence>
<dbReference type="EMBL" id="AP017928">
    <property type="protein sequence ID" value="BBA36023.1"/>
    <property type="molecule type" value="Genomic_DNA"/>
</dbReference>
<keyword evidence="4 9" id="KW-0347">Helicase</keyword>
<dbReference type="Pfam" id="PF13087">
    <property type="entry name" value="AAA_12"/>
    <property type="match status" value="1"/>
</dbReference>
<evidence type="ECO:0000313" key="10">
    <source>
        <dbReference type="Proteomes" id="UP000266313"/>
    </source>
</evidence>
<organism evidence="9 10">
    <name type="scientific">Methylocaldum marinum</name>
    <dbReference type="NCBI Taxonomy" id="1432792"/>
    <lineage>
        <taxon>Bacteria</taxon>
        <taxon>Pseudomonadati</taxon>
        <taxon>Pseudomonadota</taxon>
        <taxon>Gammaproteobacteria</taxon>
        <taxon>Methylococcales</taxon>
        <taxon>Methylococcaceae</taxon>
        <taxon>Methylocaldum</taxon>
    </lineage>
</organism>
<dbReference type="OrthoDB" id="5555144at2"/>
<keyword evidence="2" id="KW-0547">Nucleotide-binding</keyword>
<evidence type="ECO:0000256" key="3">
    <source>
        <dbReference type="ARBA" id="ARBA00022801"/>
    </source>
</evidence>
<dbReference type="CDD" id="cd18808">
    <property type="entry name" value="SF1_C_Upf1"/>
    <property type="match status" value="1"/>
</dbReference>
<evidence type="ECO:0000256" key="1">
    <source>
        <dbReference type="ARBA" id="ARBA00007913"/>
    </source>
</evidence>
<feature type="coiled-coil region" evidence="6">
    <location>
        <begin position="484"/>
        <end position="511"/>
    </location>
</feature>
<evidence type="ECO:0000256" key="2">
    <source>
        <dbReference type="ARBA" id="ARBA00022741"/>
    </source>
</evidence>
<dbReference type="InterPro" id="IPR041679">
    <property type="entry name" value="DNA2/NAM7-like_C"/>
</dbReference>
<name>A0A250KWH9_9GAMM</name>
<proteinExistence type="inferred from homology"/>
<evidence type="ECO:0000256" key="5">
    <source>
        <dbReference type="ARBA" id="ARBA00022840"/>
    </source>
</evidence>
<dbReference type="GO" id="GO:0043139">
    <property type="term" value="F:5'-3' DNA helicase activity"/>
    <property type="evidence" value="ECO:0007669"/>
    <property type="project" value="TreeGrafter"/>
</dbReference>
<dbReference type="InterPro" id="IPR027417">
    <property type="entry name" value="P-loop_NTPase"/>
</dbReference>